<evidence type="ECO:0000259" key="6">
    <source>
        <dbReference type="Pfam" id="PF21238"/>
    </source>
</evidence>
<feature type="binding site" evidence="5">
    <location>
        <position position="369"/>
    </location>
    <ligand>
        <name>substrate</name>
    </ligand>
</feature>
<dbReference type="Gene3D" id="3.30.70.2510">
    <property type="match status" value="1"/>
</dbReference>
<comment type="similarity">
    <text evidence="1 5">Belongs to the pseudouridine synthase Pus10 family.</text>
</comment>
<organism evidence="8 9">
    <name type="scientific">Candidatus Methanoplasma termitum</name>
    <dbReference type="NCBI Taxonomy" id="1577791"/>
    <lineage>
        <taxon>Archaea</taxon>
        <taxon>Methanobacteriati</taxon>
        <taxon>Thermoplasmatota</taxon>
        <taxon>Thermoplasmata</taxon>
        <taxon>Methanomassiliicoccales</taxon>
        <taxon>Methanomassiliicoccaceae</taxon>
        <taxon>Candidatus Methanoplasma</taxon>
    </lineage>
</organism>
<feature type="active site" description="Nucleophile" evidence="5">
    <location>
        <position position="233"/>
    </location>
</feature>
<dbReference type="AlphaFoldDB" id="A0A0A7LAA9"/>
<dbReference type="NCBIfam" id="TIGR01213">
    <property type="entry name" value="pseudo_Pus10arc"/>
    <property type="match status" value="1"/>
</dbReference>
<dbReference type="FunFam" id="3.30.70.2510:FF:000001">
    <property type="entry name" value="tRNA pseudouridine synthase Pus10"/>
    <property type="match status" value="1"/>
</dbReference>
<accession>A0A0A7LAA9</accession>
<gene>
    <name evidence="5" type="primary">pus10</name>
    <name evidence="8" type="ORF">Mpt1_c01050</name>
</gene>
<comment type="function">
    <text evidence="5">Responsible for synthesis of pseudouridine from uracil-54 and uracil-55 in the psi GC loop of transfer RNAs.</text>
</comment>
<evidence type="ECO:0000259" key="7">
    <source>
        <dbReference type="Pfam" id="PF22023"/>
    </source>
</evidence>
<dbReference type="InterPro" id="IPR020103">
    <property type="entry name" value="PsdUridine_synth_cat_dom_sf"/>
</dbReference>
<evidence type="ECO:0000256" key="5">
    <source>
        <dbReference type="HAMAP-Rule" id="MF_01893"/>
    </source>
</evidence>
<dbReference type="PANTHER" id="PTHR21568:SF0">
    <property type="entry name" value="TRNA PSEUDOURIDINE SYNTHASE PUS10"/>
    <property type="match status" value="1"/>
</dbReference>
<comment type="catalytic activity">
    <reaction evidence="5">
        <text>uridine(55) in tRNA = pseudouridine(55) in tRNA</text>
        <dbReference type="Rhea" id="RHEA:42532"/>
        <dbReference type="Rhea" id="RHEA-COMP:10101"/>
        <dbReference type="Rhea" id="RHEA-COMP:10102"/>
        <dbReference type="ChEBI" id="CHEBI:65314"/>
        <dbReference type="ChEBI" id="CHEBI:65315"/>
        <dbReference type="EC" id="5.4.99.25"/>
    </reaction>
</comment>
<feature type="binding site" evidence="5">
    <location>
        <position position="297"/>
    </location>
    <ligand>
        <name>substrate</name>
    </ligand>
</feature>
<dbReference type="PANTHER" id="PTHR21568">
    <property type="entry name" value="TRNA PSEUDOURIDINE SYNTHASE PUS10"/>
    <property type="match status" value="1"/>
</dbReference>
<dbReference type="GO" id="GO:0000049">
    <property type="term" value="F:tRNA binding"/>
    <property type="evidence" value="ECO:0007669"/>
    <property type="project" value="InterPro"/>
</dbReference>
<keyword evidence="2 5" id="KW-0819">tRNA processing</keyword>
<proteinExistence type="inferred from homology"/>
<keyword evidence="3 5" id="KW-0694">RNA-binding</keyword>
<dbReference type="RefSeq" id="WP_048111281.1">
    <property type="nucleotide sequence ID" value="NZ_CP010070.1"/>
</dbReference>
<dbReference type="EMBL" id="CP010070">
    <property type="protein sequence ID" value="AIZ56009.1"/>
    <property type="molecule type" value="Genomic_DNA"/>
</dbReference>
<name>A0A0A7LAA9_9ARCH</name>
<evidence type="ECO:0000256" key="3">
    <source>
        <dbReference type="ARBA" id="ARBA00022884"/>
    </source>
</evidence>
<reference evidence="8 9" key="1">
    <citation type="journal article" date="2014" name="Appl. Environ. Microbiol.">
        <title>Comparative Genome Analysis of 'Candidatus Methanoplasma termitum' Indicates a New Mode of Energy Metabolism in the Seventh Order of Methanogens.</title>
        <authorList>
            <person name="Lang K."/>
            <person name="Schuldes J."/>
            <person name="Klingl A."/>
            <person name="Poehlein A."/>
            <person name="Daniel R."/>
            <person name="Brune A."/>
        </authorList>
    </citation>
    <scope>NUCLEOTIDE SEQUENCE [LARGE SCALE GENOMIC DNA]</scope>
    <source>
        <strain evidence="9">Mpt1</strain>
    </source>
</reference>
<sequence length="411" mass="46481">MEDWVYDNLDKAERLASEGLCDHCLGRMFGKVGTGMTNDARGRMIREALSEKGVKTENPEMCSLCENVFNLMPRFADAVAENINSVRSDNFLVGSRVEPEIADKEKALWEKYGLENAESIKTELNREIGKLALPKINRPVEFKNPQVVACIDTRFADVTLDIAPIFIAGRYFKYSREIPQTIWPCRVCKGKGCPRCGGTGKMYQTSVQEIIGDIAAEMSEGTEHFFHGMGREDIDACMLGNGRPFVLEISKPRIRDIDLDELEKRANMSELAGYIGLHFVPREAVQEYKAADPDKTYKARVRSEGKVNKERLYEVALSFKNVHIDQRTPRRVEHRRADLVRNREVRWVEAEMIGDDVFDLTVNADAGTYIKEFVSGDDGRTVPNFSDALGVKCVVQTLDVISINYQESTRD</sequence>
<keyword evidence="9" id="KW-1185">Reference proteome</keyword>
<dbReference type="Gene3D" id="3.30.70.3190">
    <property type="match status" value="1"/>
</dbReference>
<dbReference type="GO" id="GO:0031119">
    <property type="term" value="P:tRNA pseudouridine synthesis"/>
    <property type="evidence" value="ECO:0007669"/>
    <property type="project" value="UniProtKB-UniRule"/>
</dbReference>
<dbReference type="Proteomes" id="UP000030787">
    <property type="component" value="Chromosome"/>
</dbReference>
<feature type="domain" description="Pus10-like C-terminal" evidence="6">
    <location>
        <begin position="166"/>
        <end position="403"/>
    </location>
</feature>
<evidence type="ECO:0000256" key="4">
    <source>
        <dbReference type="ARBA" id="ARBA00023235"/>
    </source>
</evidence>
<evidence type="ECO:0000313" key="8">
    <source>
        <dbReference type="EMBL" id="AIZ56009.1"/>
    </source>
</evidence>
<evidence type="ECO:0000313" key="9">
    <source>
        <dbReference type="Proteomes" id="UP000030787"/>
    </source>
</evidence>
<protein>
    <recommendedName>
        <fullName evidence="5">tRNA pseudouridine synthase Pus10</fullName>
        <ecNumber evidence="5">5.4.99.25</ecNumber>
    </recommendedName>
    <alternativeName>
        <fullName evidence="5">tRNA pseudouridine 54/55 synthase</fullName>
        <shortName evidence="5">Psi54/55 synthase</shortName>
    </alternativeName>
</protein>
<dbReference type="InterPro" id="IPR005912">
    <property type="entry name" value="Pus10"/>
</dbReference>
<keyword evidence="4 5" id="KW-0413">Isomerase</keyword>
<dbReference type="HAMAP" id="MF_01893">
    <property type="entry name" value="Pus10_arch"/>
    <property type="match status" value="1"/>
</dbReference>
<dbReference type="OrthoDB" id="10348at2157"/>
<dbReference type="InterPro" id="IPR055174">
    <property type="entry name" value="Pus10_THUMP_arc"/>
</dbReference>
<dbReference type="GO" id="GO:0160148">
    <property type="term" value="F:tRNA pseudouridine(55) synthase activity"/>
    <property type="evidence" value="ECO:0007669"/>
    <property type="project" value="UniProtKB-EC"/>
</dbReference>
<dbReference type="GeneID" id="24817780"/>
<dbReference type="Pfam" id="PF21238">
    <property type="entry name" value="Pus10_C"/>
    <property type="match status" value="1"/>
</dbReference>
<dbReference type="KEGG" id="mear:Mpt1_c01050"/>
<dbReference type="InterPro" id="IPR048741">
    <property type="entry name" value="Pus10-like_C"/>
</dbReference>
<dbReference type="InterPro" id="IPR039894">
    <property type="entry name" value="Pus10-like"/>
</dbReference>
<dbReference type="Pfam" id="PF22023">
    <property type="entry name" value="Pus10_THUMP_arc"/>
    <property type="match status" value="1"/>
</dbReference>
<feature type="domain" description="Pus10 THUMP" evidence="7">
    <location>
        <begin position="75"/>
        <end position="152"/>
    </location>
</feature>
<dbReference type="STRING" id="1577791.Mpt1_c01050"/>
<comment type="catalytic activity">
    <reaction evidence="5">
        <text>uridine(54) in tRNA = pseudouridine(54) in tRNA</text>
        <dbReference type="Rhea" id="RHEA:57876"/>
        <dbReference type="Rhea" id="RHEA-COMP:10193"/>
        <dbReference type="Rhea" id="RHEA-COMP:14141"/>
        <dbReference type="ChEBI" id="CHEBI:65314"/>
        <dbReference type="ChEBI" id="CHEBI:65315"/>
    </reaction>
</comment>
<evidence type="ECO:0000256" key="1">
    <source>
        <dbReference type="ARBA" id="ARBA00009652"/>
    </source>
</evidence>
<dbReference type="SUPFAM" id="SSF55120">
    <property type="entry name" value="Pseudouridine synthase"/>
    <property type="match status" value="1"/>
</dbReference>
<dbReference type="EC" id="5.4.99.25" evidence="5"/>
<evidence type="ECO:0000256" key="2">
    <source>
        <dbReference type="ARBA" id="ARBA00022694"/>
    </source>
</evidence>
<dbReference type="HOGENOM" id="CLU_028780_2_0_2"/>